<evidence type="ECO:0000256" key="7">
    <source>
        <dbReference type="SAM" id="Phobius"/>
    </source>
</evidence>
<reference evidence="8 9" key="1">
    <citation type="submission" date="2017-10" db="EMBL/GenBank/DDBJ databases">
        <title>Streptomyces alboflavus Genome sequencing and assembly.</title>
        <authorList>
            <person name="Wang Y."/>
            <person name="Du B."/>
            <person name="Ding Y."/>
            <person name="Liu H."/>
            <person name="Hou Q."/>
            <person name="Liu K."/>
            <person name="Wang C."/>
            <person name="Yao L."/>
        </authorList>
    </citation>
    <scope>NUCLEOTIDE SEQUENCE [LARGE SCALE GENOMIC DNA]</scope>
    <source>
        <strain evidence="8 9">MDJK44</strain>
        <plasmid evidence="9">Plasmid pmdjk44.1</plasmid>
    </source>
</reference>
<dbReference type="KEGG" id="salf:SMD44_p10209"/>
<dbReference type="GO" id="GO:0005886">
    <property type="term" value="C:plasma membrane"/>
    <property type="evidence" value="ECO:0007669"/>
    <property type="project" value="UniProtKB-SubCell"/>
</dbReference>
<feature type="transmembrane region" description="Helical" evidence="7">
    <location>
        <begin position="169"/>
        <end position="187"/>
    </location>
</feature>
<sequence length="415" mass="43029">MSYVSLLRQRPVLVLWLAETLSVFGDRFFTLALAWTAWQKSGAVAMGLVVVVESVPHLLIGTFGRKLVARFASFRALAGVEAVQILVVGAMPWLWQSLGLTGVLVVIVLVGTCDAVTGPSLSALVPGMVDKNQVRQVTGLMDVSNRLTWFLGPGSAAVLLSLMSAEKLFLIDAATFTVSALAFAWLGRAARPLLASPSSTADGEGDAERAAPKALAVLRANPRIGGALVLGGIGEFFSTVLTIGIPIWLTSQLHAGASAYALVLSAMGVGAVIGNLLTGNVALPGRFPGGYCLVWAARGVLLGAFAFSSTLVQIVVIAAAASALVPLTAISLNAEIGSLPGPERLRLFTVDSVKIHVASMSSMLLLPALLERAPRASFAAGGALTAAAGVLAWAAARMWCGAPAKELDRAELARR</sequence>
<feature type="transmembrane region" description="Helical" evidence="7">
    <location>
        <begin position="227"/>
        <end position="249"/>
    </location>
</feature>
<dbReference type="Proteomes" id="UP000195880">
    <property type="component" value="Plasmid pMDJK44.1"/>
</dbReference>
<dbReference type="PANTHER" id="PTHR23513">
    <property type="entry name" value="INTEGRAL MEMBRANE EFFLUX PROTEIN-RELATED"/>
    <property type="match status" value="1"/>
</dbReference>
<comment type="subcellular location">
    <subcellularLocation>
        <location evidence="1">Cell membrane</location>
        <topology evidence="1">Multi-pass membrane protein</topology>
    </subcellularLocation>
</comment>
<keyword evidence="3" id="KW-1003">Cell membrane</keyword>
<dbReference type="AlphaFoldDB" id="A0A291W3W7"/>
<dbReference type="SUPFAM" id="SSF103473">
    <property type="entry name" value="MFS general substrate transporter"/>
    <property type="match status" value="1"/>
</dbReference>
<keyword evidence="2" id="KW-0813">Transport</keyword>
<feature type="transmembrane region" description="Helical" evidence="7">
    <location>
        <begin position="44"/>
        <end position="64"/>
    </location>
</feature>
<evidence type="ECO:0000256" key="1">
    <source>
        <dbReference type="ARBA" id="ARBA00004651"/>
    </source>
</evidence>
<dbReference type="InterPro" id="IPR036259">
    <property type="entry name" value="MFS_trans_sf"/>
</dbReference>
<dbReference type="PANTHER" id="PTHR23513:SF11">
    <property type="entry name" value="STAPHYLOFERRIN A TRANSPORTER"/>
    <property type="match status" value="1"/>
</dbReference>
<keyword evidence="6 7" id="KW-0472">Membrane</keyword>
<protein>
    <submittedName>
        <fullName evidence="8">MFS transporter</fullName>
    </submittedName>
</protein>
<dbReference type="InterPro" id="IPR010290">
    <property type="entry name" value="TM_effector"/>
</dbReference>
<accession>A0A291W3W7</accession>
<evidence type="ECO:0000256" key="2">
    <source>
        <dbReference type="ARBA" id="ARBA00022448"/>
    </source>
</evidence>
<evidence type="ECO:0000256" key="3">
    <source>
        <dbReference type="ARBA" id="ARBA00022475"/>
    </source>
</evidence>
<dbReference type="Gene3D" id="1.20.1250.20">
    <property type="entry name" value="MFS general substrate transporter like domains"/>
    <property type="match status" value="1"/>
</dbReference>
<feature type="transmembrane region" description="Helical" evidence="7">
    <location>
        <begin position="376"/>
        <end position="396"/>
    </location>
</feature>
<keyword evidence="5 7" id="KW-1133">Transmembrane helix</keyword>
<name>A0A291W3W7_9ACTN</name>
<evidence type="ECO:0000313" key="9">
    <source>
        <dbReference type="Proteomes" id="UP000195880"/>
    </source>
</evidence>
<evidence type="ECO:0000256" key="4">
    <source>
        <dbReference type="ARBA" id="ARBA00022692"/>
    </source>
</evidence>
<organism evidence="8 9">
    <name type="scientific">Streptomyces alboflavus</name>
    <dbReference type="NCBI Taxonomy" id="67267"/>
    <lineage>
        <taxon>Bacteria</taxon>
        <taxon>Bacillati</taxon>
        <taxon>Actinomycetota</taxon>
        <taxon>Actinomycetes</taxon>
        <taxon>Kitasatosporales</taxon>
        <taxon>Streptomycetaceae</taxon>
        <taxon>Streptomyces</taxon>
    </lineage>
</organism>
<feature type="transmembrane region" description="Helical" evidence="7">
    <location>
        <begin position="76"/>
        <end position="95"/>
    </location>
</feature>
<dbReference type="EMBL" id="CP023976">
    <property type="protein sequence ID" value="ATM24708.1"/>
    <property type="molecule type" value="Genomic_DNA"/>
</dbReference>
<evidence type="ECO:0000256" key="6">
    <source>
        <dbReference type="ARBA" id="ARBA00023136"/>
    </source>
</evidence>
<feature type="transmembrane region" description="Helical" evidence="7">
    <location>
        <begin position="255"/>
        <end position="277"/>
    </location>
</feature>
<keyword evidence="9" id="KW-1185">Reference proteome</keyword>
<evidence type="ECO:0000256" key="5">
    <source>
        <dbReference type="ARBA" id="ARBA00022989"/>
    </source>
</evidence>
<dbReference type="Pfam" id="PF05977">
    <property type="entry name" value="MFS_3"/>
    <property type="match status" value="1"/>
</dbReference>
<keyword evidence="4 7" id="KW-0812">Transmembrane</keyword>
<evidence type="ECO:0000313" key="8">
    <source>
        <dbReference type="EMBL" id="ATM24708.1"/>
    </source>
</evidence>
<feature type="transmembrane region" description="Helical" evidence="7">
    <location>
        <begin position="146"/>
        <end position="163"/>
    </location>
</feature>
<feature type="transmembrane region" description="Helical" evidence="7">
    <location>
        <begin position="101"/>
        <end position="125"/>
    </location>
</feature>
<keyword evidence="8" id="KW-0614">Plasmid</keyword>
<dbReference type="RefSeq" id="WP_100112521.1">
    <property type="nucleotide sequence ID" value="NZ_CP023976.1"/>
</dbReference>
<proteinExistence type="predicted"/>
<gene>
    <name evidence="8" type="ORF">SMD44_p10209</name>
</gene>
<feature type="transmembrane region" description="Helical" evidence="7">
    <location>
        <begin position="12"/>
        <end position="38"/>
    </location>
</feature>
<geneLocation type="plasmid" evidence="9">
    <name>pmdjk44.1</name>
</geneLocation>